<evidence type="ECO:0000256" key="2">
    <source>
        <dbReference type="ARBA" id="ARBA00009634"/>
    </source>
</evidence>
<evidence type="ECO:0000256" key="5">
    <source>
        <dbReference type="ARBA" id="ARBA00022729"/>
    </source>
</evidence>
<proteinExistence type="inferred from homology"/>
<dbReference type="Pfam" id="PF13855">
    <property type="entry name" value="LRR_8"/>
    <property type="match status" value="2"/>
</dbReference>
<dbReference type="GO" id="GO:0005886">
    <property type="term" value="C:plasma membrane"/>
    <property type="evidence" value="ECO:0007669"/>
    <property type="project" value="TreeGrafter"/>
</dbReference>
<dbReference type="Proteomes" id="UP000749559">
    <property type="component" value="Unassembled WGS sequence"/>
</dbReference>
<comment type="similarity">
    <text evidence="2">Belongs to the Toll-like receptor family.</text>
</comment>
<evidence type="ECO:0000256" key="8">
    <source>
        <dbReference type="ARBA" id="ARBA00023136"/>
    </source>
</evidence>
<dbReference type="PROSITE" id="PS51450">
    <property type="entry name" value="LRR"/>
    <property type="match status" value="3"/>
</dbReference>
<keyword evidence="6" id="KW-0677">Repeat</keyword>
<dbReference type="InterPro" id="IPR000157">
    <property type="entry name" value="TIR_dom"/>
</dbReference>
<dbReference type="InterPro" id="IPR003591">
    <property type="entry name" value="Leu-rich_rpt_typical-subtyp"/>
</dbReference>
<evidence type="ECO:0000256" key="10">
    <source>
        <dbReference type="ARBA" id="ARBA00023180"/>
    </source>
</evidence>
<dbReference type="Pfam" id="PF13676">
    <property type="entry name" value="TIR_2"/>
    <property type="match status" value="1"/>
</dbReference>
<evidence type="ECO:0000256" key="4">
    <source>
        <dbReference type="ARBA" id="ARBA00022692"/>
    </source>
</evidence>
<dbReference type="EMBL" id="CAIIXF020000002">
    <property type="protein sequence ID" value="CAH1777296.1"/>
    <property type="molecule type" value="Genomic_DNA"/>
</dbReference>
<evidence type="ECO:0000313" key="11">
    <source>
        <dbReference type="EMBL" id="CAH1777296.1"/>
    </source>
</evidence>
<keyword evidence="4" id="KW-0812">Transmembrane</keyword>
<evidence type="ECO:0000256" key="9">
    <source>
        <dbReference type="ARBA" id="ARBA00023170"/>
    </source>
</evidence>
<dbReference type="InterPro" id="IPR001611">
    <property type="entry name" value="Leu-rich_rpt"/>
</dbReference>
<dbReference type="PANTHER" id="PTHR24365">
    <property type="entry name" value="TOLL-LIKE RECEPTOR"/>
    <property type="match status" value="1"/>
</dbReference>
<name>A0A8J1TH23_OWEFU</name>
<keyword evidence="8" id="KW-0472">Membrane</keyword>
<dbReference type="SMART" id="SM00255">
    <property type="entry name" value="TIR"/>
    <property type="match status" value="1"/>
</dbReference>
<dbReference type="SMART" id="SM00369">
    <property type="entry name" value="LRR_TYP"/>
    <property type="match status" value="5"/>
</dbReference>
<keyword evidence="10" id="KW-0325">Glycoprotein</keyword>
<comment type="caution">
    <text evidence="11">The sequence shown here is derived from an EMBL/GenBank/DDBJ whole genome shotgun (WGS) entry which is preliminary data.</text>
</comment>
<dbReference type="SUPFAM" id="SSF52200">
    <property type="entry name" value="Toll/Interleukin receptor TIR domain"/>
    <property type="match status" value="1"/>
</dbReference>
<gene>
    <name evidence="11" type="ORF">OFUS_LOCUS4354</name>
</gene>
<dbReference type="InterPro" id="IPR035897">
    <property type="entry name" value="Toll_tir_struct_dom_sf"/>
</dbReference>
<dbReference type="SUPFAM" id="SSF52058">
    <property type="entry name" value="L domain-like"/>
    <property type="match status" value="2"/>
</dbReference>
<organism evidence="11 12">
    <name type="scientific">Owenia fusiformis</name>
    <name type="common">Polychaete worm</name>
    <dbReference type="NCBI Taxonomy" id="6347"/>
    <lineage>
        <taxon>Eukaryota</taxon>
        <taxon>Metazoa</taxon>
        <taxon>Spiralia</taxon>
        <taxon>Lophotrochozoa</taxon>
        <taxon>Annelida</taxon>
        <taxon>Polychaeta</taxon>
        <taxon>Sedentaria</taxon>
        <taxon>Canalipalpata</taxon>
        <taxon>Sabellida</taxon>
        <taxon>Oweniida</taxon>
        <taxon>Oweniidae</taxon>
        <taxon>Owenia</taxon>
    </lineage>
</organism>
<keyword evidence="12" id="KW-1185">Reference proteome</keyword>
<dbReference type="PANTHER" id="PTHR24365:SF541">
    <property type="entry name" value="PROTEIN TOLL-RELATED"/>
    <property type="match status" value="1"/>
</dbReference>
<keyword evidence="9" id="KW-0675">Receptor</keyword>
<evidence type="ECO:0000256" key="6">
    <source>
        <dbReference type="ARBA" id="ARBA00022737"/>
    </source>
</evidence>
<keyword evidence="7" id="KW-1133">Transmembrane helix</keyword>
<keyword evidence="3" id="KW-0433">Leucine-rich repeat</keyword>
<reference evidence="11" key="1">
    <citation type="submission" date="2022-03" db="EMBL/GenBank/DDBJ databases">
        <authorList>
            <person name="Martin C."/>
        </authorList>
    </citation>
    <scope>NUCLEOTIDE SEQUENCE</scope>
</reference>
<dbReference type="InterPro" id="IPR000483">
    <property type="entry name" value="Cys-rich_flank_reg_C"/>
</dbReference>
<protein>
    <submittedName>
        <fullName evidence="11">Uncharacterized protein</fullName>
    </submittedName>
</protein>
<dbReference type="GO" id="GO:0007165">
    <property type="term" value="P:signal transduction"/>
    <property type="evidence" value="ECO:0007669"/>
    <property type="project" value="InterPro"/>
</dbReference>
<dbReference type="PROSITE" id="PS50104">
    <property type="entry name" value="TIR"/>
    <property type="match status" value="1"/>
</dbReference>
<keyword evidence="5" id="KW-0732">Signal</keyword>
<dbReference type="OrthoDB" id="6151426at2759"/>
<evidence type="ECO:0000256" key="7">
    <source>
        <dbReference type="ARBA" id="ARBA00022989"/>
    </source>
</evidence>
<evidence type="ECO:0000256" key="3">
    <source>
        <dbReference type="ARBA" id="ARBA00022614"/>
    </source>
</evidence>
<comment type="subcellular location">
    <subcellularLocation>
        <location evidence="1">Membrane</location>
        <topology evidence="1">Single-pass type I membrane protein</topology>
    </subcellularLocation>
</comment>
<sequence length="712" mass="82323">MTGTLNTEVRCVMMGFFLVVLVGTISAQLEGNRTECSVTISRGMDTLKVQCKPGEFINNITLKNITNKDNVSNFDASYCHLQWIPDTICLFPDLQKLDFSHNNISFIPSDIFHCFSNLRILHLEFNKISIIPTGLFATLVRIEEFYVSHNEISVFQKGAFLNNFNLFVFDASHNKLKSLDTYIIQLFGQEKRPLYPLSPKYRGRIKKSFNFSHNSINGFHFTSFQTDAQNKVYLFALDLRHNQFKYFNLEVLQPFRYVVRVSEVAAFFSLLGIYFDIRITDNPLTCDCHMFEFFNIFRGVLLDKFPTRYTSWLDTSFLCMHPPTLRNITLTKVPGHQLICNIHDGCPSMCSCTRKPYLNRLVVDCQGKDLVRLPNNLPSVNDDKGELIDLYLADNAIRDIPQRPYLKNLGSLYLQSNQIEDIETSALANLSYVEQLRLHNNSIRYIPGSLLDVPFPHLQNITLHDNPFECDCSSRSLKHWLTSLVERRVLYESHAVICTNGDPIIVHDFNEVLCDMNWGVAVGVPTSVTVVMVAALVTLYFYKDVFILLIRKKKRYPEKPVGKIYDVFVGYAKGDIRWIRETLLPILEPKYKLCLHDRDFSLDITFPENIAEAIEKSQRTIMVLSFKFLEGDWCKEQFLMAHKQYMLHPSQALVPILLDDFPRNGPIPNYIRCYLQSHTYIEVDNILFANRVLVQMPKTSILEYQEAVENRV</sequence>
<dbReference type="Gene3D" id="3.40.50.10140">
    <property type="entry name" value="Toll/interleukin-1 receptor homology (TIR) domain"/>
    <property type="match status" value="1"/>
</dbReference>
<dbReference type="AlphaFoldDB" id="A0A8J1TH23"/>
<dbReference type="SMART" id="SM00082">
    <property type="entry name" value="LRRCT"/>
    <property type="match status" value="2"/>
</dbReference>
<accession>A0A8J1TH23</accession>
<dbReference type="Gene3D" id="3.80.10.10">
    <property type="entry name" value="Ribonuclease Inhibitor"/>
    <property type="match status" value="3"/>
</dbReference>
<evidence type="ECO:0000256" key="1">
    <source>
        <dbReference type="ARBA" id="ARBA00004479"/>
    </source>
</evidence>
<evidence type="ECO:0000313" key="12">
    <source>
        <dbReference type="Proteomes" id="UP000749559"/>
    </source>
</evidence>
<dbReference type="GO" id="GO:0038023">
    <property type="term" value="F:signaling receptor activity"/>
    <property type="evidence" value="ECO:0007669"/>
    <property type="project" value="TreeGrafter"/>
</dbReference>
<dbReference type="InterPro" id="IPR032675">
    <property type="entry name" value="LRR_dom_sf"/>
</dbReference>